<feature type="region of interest" description="Disordered" evidence="1">
    <location>
        <begin position="18"/>
        <end position="69"/>
    </location>
</feature>
<feature type="chain" id="PRO_5004614523" description="Lipoprotein" evidence="2">
    <location>
        <begin position="23"/>
        <end position="187"/>
    </location>
</feature>
<dbReference type="AlphaFoldDB" id="U1KPV0"/>
<dbReference type="EMBL" id="AHBZ02000108">
    <property type="protein sequence ID" value="ERG19009.1"/>
    <property type="molecule type" value="Genomic_DNA"/>
</dbReference>
<name>U1KPV0_9GAMM</name>
<evidence type="ECO:0008006" key="4">
    <source>
        <dbReference type="Google" id="ProtNLM"/>
    </source>
</evidence>
<proteinExistence type="predicted"/>
<protein>
    <recommendedName>
        <fullName evidence="4">Lipoprotein</fullName>
    </recommendedName>
</protein>
<gene>
    <name evidence="3" type="ORF">PCIT_08909</name>
</gene>
<organism evidence="3">
    <name type="scientific">Pseudoalteromonas citrea DSM 8771</name>
    <dbReference type="NCBI Taxonomy" id="1117314"/>
    <lineage>
        <taxon>Bacteria</taxon>
        <taxon>Pseudomonadati</taxon>
        <taxon>Pseudomonadota</taxon>
        <taxon>Gammaproteobacteria</taxon>
        <taxon>Alteromonadales</taxon>
        <taxon>Pseudoalteromonadaceae</taxon>
        <taxon>Pseudoalteromonas</taxon>
    </lineage>
</organism>
<dbReference type="OrthoDB" id="9897595at2"/>
<comment type="caution">
    <text evidence="3">The sequence shown here is derived from an EMBL/GenBank/DDBJ whole genome shotgun (WGS) entry which is preliminary data.</text>
</comment>
<evidence type="ECO:0000313" key="3">
    <source>
        <dbReference type="EMBL" id="ERG19009.1"/>
    </source>
</evidence>
<reference evidence="3" key="2">
    <citation type="submission" date="2013-04" db="EMBL/GenBank/DDBJ databases">
        <title>Genome sequence of Pseudoalteromonas citrea.</title>
        <authorList>
            <person name="Xie B.-B."/>
            <person name="Rong J.-C."/>
            <person name="Qin Q.-L."/>
            <person name="Shu Y.-L."/>
            <person name="Zhang Y.-Z."/>
        </authorList>
    </citation>
    <scope>NUCLEOTIDE SEQUENCE</scope>
    <source>
        <strain evidence="3">NCIMB 1889</strain>
    </source>
</reference>
<dbReference type="PROSITE" id="PS51257">
    <property type="entry name" value="PROKAR_LIPOPROTEIN"/>
    <property type="match status" value="1"/>
</dbReference>
<sequence>MISKYTCIALCLLTMGCGGGSSDETSTPASTVPDQNSGTTPPPDINPDPTPEPGPTPEPNPPETNLDSVVVPEQFDWSMYKEDEVKIKTVSSTMRPDGELAGLGGKHFMKIVALDGEQKELENPLQRSLTSRTGETRTKLKLPNEWYGIKVEVTVGSQVCSKVFSKEEVTGEIEVPCDIEMPAGDGE</sequence>
<feature type="compositionally biased region" description="Polar residues" evidence="1">
    <location>
        <begin position="22"/>
        <end position="37"/>
    </location>
</feature>
<evidence type="ECO:0000256" key="1">
    <source>
        <dbReference type="SAM" id="MobiDB-lite"/>
    </source>
</evidence>
<dbReference type="eggNOG" id="ENOG5033KY4">
    <property type="taxonomic scope" value="Bacteria"/>
</dbReference>
<evidence type="ECO:0000256" key="2">
    <source>
        <dbReference type="SAM" id="SignalP"/>
    </source>
</evidence>
<accession>U1KPV0</accession>
<feature type="signal peptide" evidence="2">
    <location>
        <begin position="1"/>
        <end position="22"/>
    </location>
</feature>
<keyword evidence="2" id="KW-0732">Signal</keyword>
<feature type="compositionally biased region" description="Pro residues" evidence="1">
    <location>
        <begin position="40"/>
        <end position="62"/>
    </location>
</feature>
<reference evidence="3" key="1">
    <citation type="journal article" date="2012" name="J. Bacteriol.">
        <title>Genome sequences of type strains of seven species of the marine bacterium Pseudoalteromonas.</title>
        <authorList>
            <person name="Xie B.B."/>
            <person name="Shu Y.L."/>
            <person name="Qin Q.L."/>
            <person name="Rong J.C."/>
            <person name="Zhang X.Y."/>
            <person name="Chen X.L."/>
            <person name="Shi M."/>
            <person name="He H.L."/>
            <person name="Zhou B.C."/>
            <person name="Zhang Y.Z."/>
        </authorList>
    </citation>
    <scope>NUCLEOTIDE SEQUENCE [LARGE SCALE GENOMIC DNA]</scope>
    <source>
        <strain evidence="3">NCIMB 1889</strain>
    </source>
</reference>